<comment type="caution">
    <text evidence="1">The sequence shown here is derived from an EMBL/GenBank/DDBJ whole genome shotgun (WGS) entry which is preliminary data.</text>
</comment>
<sequence length="262" mass="29775">MSVGTEITHGNAMVPDEGLVDFLNHKWDKKIVTEEISKFPELTLQSETEQSPHKASFYVKKEKAQEIMKNLSESLVKRGVLYDISVVSTKELFKCDINQGIILGEVQYMASKDQDGNFVSVKLLHWESVHTKGYQRKSFSGSGMNWFQQHNFGIVLASKAIVIRGLPIGRKRLHTMTTNHDLLDFKSKEKMIKELQNASCGAVQSPMCRPWDREGLLKRLATFKSMTWFAKPQKDSLDDAIASNILLITCIQNVEYLSDLFT</sequence>
<protein>
    <submittedName>
        <fullName evidence="1">Uncharacterized protein</fullName>
    </submittedName>
</protein>
<dbReference type="Proteomes" id="UP001056120">
    <property type="component" value="Linkage Group LG04"/>
</dbReference>
<evidence type="ECO:0000313" key="2">
    <source>
        <dbReference type="Proteomes" id="UP001056120"/>
    </source>
</evidence>
<dbReference type="EMBL" id="CM042021">
    <property type="protein sequence ID" value="KAI3818884.1"/>
    <property type="molecule type" value="Genomic_DNA"/>
</dbReference>
<name>A0ACB9JFB8_9ASTR</name>
<keyword evidence="2" id="KW-1185">Reference proteome</keyword>
<evidence type="ECO:0000313" key="1">
    <source>
        <dbReference type="EMBL" id="KAI3818884.1"/>
    </source>
</evidence>
<organism evidence="1 2">
    <name type="scientific">Smallanthus sonchifolius</name>
    <dbReference type="NCBI Taxonomy" id="185202"/>
    <lineage>
        <taxon>Eukaryota</taxon>
        <taxon>Viridiplantae</taxon>
        <taxon>Streptophyta</taxon>
        <taxon>Embryophyta</taxon>
        <taxon>Tracheophyta</taxon>
        <taxon>Spermatophyta</taxon>
        <taxon>Magnoliopsida</taxon>
        <taxon>eudicotyledons</taxon>
        <taxon>Gunneridae</taxon>
        <taxon>Pentapetalae</taxon>
        <taxon>asterids</taxon>
        <taxon>campanulids</taxon>
        <taxon>Asterales</taxon>
        <taxon>Asteraceae</taxon>
        <taxon>Asteroideae</taxon>
        <taxon>Heliantheae alliance</taxon>
        <taxon>Millerieae</taxon>
        <taxon>Smallanthus</taxon>
    </lineage>
</organism>
<gene>
    <name evidence="1" type="ORF">L1987_12705</name>
</gene>
<accession>A0ACB9JFB8</accession>
<proteinExistence type="predicted"/>
<reference evidence="2" key="1">
    <citation type="journal article" date="2022" name="Mol. Ecol. Resour.">
        <title>The genomes of chicory, endive, great burdock and yacon provide insights into Asteraceae palaeo-polyploidization history and plant inulin production.</title>
        <authorList>
            <person name="Fan W."/>
            <person name="Wang S."/>
            <person name="Wang H."/>
            <person name="Wang A."/>
            <person name="Jiang F."/>
            <person name="Liu H."/>
            <person name="Zhao H."/>
            <person name="Xu D."/>
            <person name="Zhang Y."/>
        </authorList>
    </citation>
    <scope>NUCLEOTIDE SEQUENCE [LARGE SCALE GENOMIC DNA]</scope>
    <source>
        <strain evidence="2">cv. Yunnan</strain>
    </source>
</reference>
<reference evidence="1 2" key="2">
    <citation type="journal article" date="2022" name="Mol. Ecol. Resour.">
        <title>The genomes of chicory, endive, great burdock and yacon provide insights into Asteraceae paleo-polyploidization history and plant inulin production.</title>
        <authorList>
            <person name="Fan W."/>
            <person name="Wang S."/>
            <person name="Wang H."/>
            <person name="Wang A."/>
            <person name="Jiang F."/>
            <person name="Liu H."/>
            <person name="Zhao H."/>
            <person name="Xu D."/>
            <person name="Zhang Y."/>
        </authorList>
    </citation>
    <scope>NUCLEOTIDE SEQUENCE [LARGE SCALE GENOMIC DNA]</scope>
    <source>
        <strain evidence="2">cv. Yunnan</strain>
        <tissue evidence="1">Leaves</tissue>
    </source>
</reference>